<sequence length="105" mass="11891">MARLAIGKTGVRMDIPLMLYQSPDKENGHPQEDEVDQDNKRESEGREIDNLCASSSSPTPSPPPLPPPSAVPHVSQRNLVEAYYSNTPKWRARREETPEKIDYYL</sequence>
<dbReference type="WBParaSite" id="HNAJ_0000151401-mRNA-1">
    <property type="protein sequence ID" value="HNAJ_0000151401-mRNA-1"/>
    <property type="gene ID" value="HNAJ_0000151401"/>
</dbReference>
<feature type="compositionally biased region" description="Pro residues" evidence="1">
    <location>
        <begin position="59"/>
        <end position="70"/>
    </location>
</feature>
<dbReference type="STRING" id="102285.A0A0R3T3D7"/>
<keyword evidence="3" id="KW-1185">Reference proteome</keyword>
<gene>
    <name evidence="2" type="ORF">HNAJ_LOCUS1513</name>
</gene>
<dbReference type="OrthoDB" id="5984008at2759"/>
<reference evidence="2 3" key="2">
    <citation type="submission" date="2018-11" db="EMBL/GenBank/DDBJ databases">
        <authorList>
            <consortium name="Pathogen Informatics"/>
        </authorList>
    </citation>
    <scope>NUCLEOTIDE SEQUENCE [LARGE SCALE GENOMIC DNA]</scope>
</reference>
<evidence type="ECO:0000256" key="1">
    <source>
        <dbReference type="SAM" id="MobiDB-lite"/>
    </source>
</evidence>
<feature type="region of interest" description="Disordered" evidence="1">
    <location>
        <begin position="1"/>
        <end position="76"/>
    </location>
</feature>
<organism evidence="4">
    <name type="scientific">Rodentolepis nana</name>
    <name type="common">Dwarf tapeworm</name>
    <name type="synonym">Hymenolepis nana</name>
    <dbReference type="NCBI Taxonomy" id="102285"/>
    <lineage>
        <taxon>Eukaryota</taxon>
        <taxon>Metazoa</taxon>
        <taxon>Spiralia</taxon>
        <taxon>Lophotrochozoa</taxon>
        <taxon>Platyhelminthes</taxon>
        <taxon>Cestoda</taxon>
        <taxon>Eucestoda</taxon>
        <taxon>Cyclophyllidea</taxon>
        <taxon>Hymenolepididae</taxon>
        <taxon>Rodentolepis</taxon>
    </lineage>
</organism>
<feature type="compositionally biased region" description="Basic and acidic residues" evidence="1">
    <location>
        <begin position="23"/>
        <end position="49"/>
    </location>
</feature>
<dbReference type="Proteomes" id="UP000278807">
    <property type="component" value="Unassembled WGS sequence"/>
</dbReference>
<dbReference type="AlphaFoldDB" id="A0A0R3T3D7"/>
<evidence type="ECO:0000313" key="4">
    <source>
        <dbReference type="WBParaSite" id="HNAJ_0000151401-mRNA-1"/>
    </source>
</evidence>
<name>A0A0R3T3D7_RODNA</name>
<evidence type="ECO:0000313" key="2">
    <source>
        <dbReference type="EMBL" id="VDN97372.1"/>
    </source>
</evidence>
<dbReference type="EMBL" id="UZAE01000596">
    <property type="protein sequence ID" value="VDN97372.1"/>
    <property type="molecule type" value="Genomic_DNA"/>
</dbReference>
<evidence type="ECO:0000313" key="3">
    <source>
        <dbReference type="Proteomes" id="UP000278807"/>
    </source>
</evidence>
<protein>
    <submittedName>
        <fullName evidence="4">WW domain-containing protein</fullName>
    </submittedName>
</protein>
<proteinExistence type="predicted"/>
<accession>A0A0R3T3D7</accession>
<reference evidence="4" key="1">
    <citation type="submission" date="2017-02" db="UniProtKB">
        <authorList>
            <consortium name="WormBaseParasite"/>
        </authorList>
    </citation>
    <scope>IDENTIFICATION</scope>
</reference>